<dbReference type="AlphaFoldDB" id="A0A2R8BKZ4"/>
<keyword evidence="2" id="KW-1185">Reference proteome</keyword>
<name>A0A2R8BKZ4_9RHOB</name>
<evidence type="ECO:0000313" key="2">
    <source>
        <dbReference type="Proteomes" id="UP000244924"/>
    </source>
</evidence>
<dbReference type="Proteomes" id="UP000244924">
    <property type="component" value="Unassembled WGS sequence"/>
</dbReference>
<sequence length="367" mass="39267">MRSIFHSLRLAATFLTGLAAVLLSLPSQVLEAGELPTATSQNTPATLFETGLYSDPVALIVDPGHIAFTPQYPLWTDGAEKRRWISLPAGSAIDASDPDAWDFPVGTRFWKEFSFDGKKVETRYMQRLADGTWLFASYGWSENGRSAELVPEKGRKGAYPLGDGRSHAIPAAVDCRICHLSGPVPVLGFSARQLATDEDPGAVEGDPTPHLNRTLDAFVARGTIAGLDDRLRWAQSPGGSRLERAALGYLHGNCGHCHNRQGPLAGLGLDLRQSVANPQEGALASAVGWPLKSPPPGLVPGTGLRIAPGHPQLSAIPQRMASRTPALQMPPLGTTLGDAEGIALINRWIAEMETVSTEAQHKEGEEK</sequence>
<proteinExistence type="predicted"/>
<evidence type="ECO:0008006" key="3">
    <source>
        <dbReference type="Google" id="ProtNLM"/>
    </source>
</evidence>
<gene>
    <name evidence="1" type="ORF">DEA8626_03072</name>
</gene>
<dbReference type="EMBL" id="OMOQ01000003">
    <property type="protein sequence ID" value="SPH24024.1"/>
    <property type="molecule type" value="Genomic_DNA"/>
</dbReference>
<organism evidence="1 2">
    <name type="scientific">Albidovulum aquaemixtae</name>
    <dbReference type="NCBI Taxonomy" id="1542388"/>
    <lineage>
        <taxon>Bacteria</taxon>
        <taxon>Pseudomonadati</taxon>
        <taxon>Pseudomonadota</taxon>
        <taxon>Alphaproteobacteria</taxon>
        <taxon>Rhodobacterales</taxon>
        <taxon>Paracoccaceae</taxon>
        <taxon>Albidovulum</taxon>
    </lineage>
</organism>
<protein>
    <recommendedName>
        <fullName evidence="3">Cytochrome c domain-containing protein</fullName>
    </recommendedName>
</protein>
<dbReference type="OrthoDB" id="338827at2"/>
<reference evidence="1 2" key="1">
    <citation type="submission" date="2018-03" db="EMBL/GenBank/DDBJ databases">
        <authorList>
            <person name="Keele B.F."/>
        </authorList>
    </citation>
    <scope>NUCLEOTIDE SEQUENCE [LARGE SCALE GENOMIC DNA]</scope>
    <source>
        <strain evidence="1 2">CECT 8626</strain>
    </source>
</reference>
<evidence type="ECO:0000313" key="1">
    <source>
        <dbReference type="EMBL" id="SPH24024.1"/>
    </source>
</evidence>
<accession>A0A2R8BKZ4</accession>
<dbReference type="RefSeq" id="WP_108854096.1">
    <property type="nucleotide sequence ID" value="NZ_OMOQ01000003.1"/>
</dbReference>